<protein>
    <submittedName>
        <fullName evidence="6">Uncharacterized protein LOC107421975</fullName>
    </submittedName>
</protein>
<accession>A0ABM3IRR7</accession>
<dbReference type="GeneID" id="107421975"/>
<gene>
    <name evidence="6" type="primary">LOC107421975</name>
</gene>
<feature type="domain" description="KANL2-like probable zinc-finger" evidence="4">
    <location>
        <begin position="115"/>
        <end position="177"/>
    </location>
</feature>
<feature type="region of interest" description="Disordered" evidence="3">
    <location>
        <begin position="1"/>
        <end position="23"/>
    </location>
</feature>
<keyword evidence="5" id="KW-1185">Reference proteome</keyword>
<proteinExistence type="predicted"/>
<feature type="compositionally biased region" description="Low complexity" evidence="3">
    <location>
        <begin position="86"/>
        <end position="99"/>
    </location>
</feature>
<sequence length="235" mass="26390">MADNADSPPSPSPPPPLTIDGSDRDAVLAKSDYLSRREVLERRSRHCKQLAKLYREHYWVIMDMVKLKHRDYYWTYGKSPFKDDNPNSNSANSNEDNGNGKLGLGLDGGDEIKRCQVAGCKSKAMALTRFCHVHILSDPKQKLYKGCTYVLKSMQTGPLLCNKPILRSTVPSLCPTHYQKGEKYLVRDLKKAGLNVSSVSKLAPKFHIIVAEYISQIQTKRRAAQKAIVGKVEPM</sequence>
<dbReference type="Pfam" id="PF13891">
    <property type="entry name" value="zf-C3HC3H_KANSL2"/>
    <property type="match status" value="1"/>
</dbReference>
<reference evidence="6" key="1">
    <citation type="submission" date="2025-08" db="UniProtKB">
        <authorList>
            <consortium name="RefSeq"/>
        </authorList>
    </citation>
    <scope>IDENTIFICATION</scope>
    <source>
        <tissue evidence="6">Seedling</tissue>
    </source>
</reference>
<evidence type="ECO:0000256" key="2">
    <source>
        <dbReference type="ARBA" id="ARBA00023242"/>
    </source>
</evidence>
<dbReference type="InterPro" id="IPR026316">
    <property type="entry name" value="NSL2"/>
</dbReference>
<keyword evidence="2" id="KW-0539">Nucleus</keyword>
<organism evidence="5 6">
    <name type="scientific">Ziziphus jujuba</name>
    <name type="common">Chinese jujube</name>
    <name type="synonym">Ziziphus sativa</name>
    <dbReference type="NCBI Taxonomy" id="326968"/>
    <lineage>
        <taxon>Eukaryota</taxon>
        <taxon>Viridiplantae</taxon>
        <taxon>Streptophyta</taxon>
        <taxon>Embryophyta</taxon>
        <taxon>Tracheophyta</taxon>
        <taxon>Spermatophyta</taxon>
        <taxon>Magnoliopsida</taxon>
        <taxon>eudicotyledons</taxon>
        <taxon>Gunneridae</taxon>
        <taxon>Pentapetalae</taxon>
        <taxon>rosids</taxon>
        <taxon>fabids</taxon>
        <taxon>Rosales</taxon>
        <taxon>Rhamnaceae</taxon>
        <taxon>Paliureae</taxon>
        <taxon>Ziziphus</taxon>
    </lineage>
</organism>
<dbReference type="RefSeq" id="XP_048334138.2">
    <property type="nucleotide sequence ID" value="XM_048478181.2"/>
</dbReference>
<feature type="compositionally biased region" description="Pro residues" evidence="3">
    <location>
        <begin position="8"/>
        <end position="17"/>
    </location>
</feature>
<dbReference type="PANTHER" id="PTHR13453:SF7">
    <property type="entry name" value="KAT8 REGULATORY NSL COMPLEX SUBUNIT 2"/>
    <property type="match status" value="1"/>
</dbReference>
<evidence type="ECO:0000256" key="3">
    <source>
        <dbReference type="SAM" id="MobiDB-lite"/>
    </source>
</evidence>
<evidence type="ECO:0000256" key="1">
    <source>
        <dbReference type="ARBA" id="ARBA00004123"/>
    </source>
</evidence>
<feature type="region of interest" description="Disordered" evidence="3">
    <location>
        <begin position="83"/>
        <end position="102"/>
    </location>
</feature>
<comment type="subcellular location">
    <subcellularLocation>
        <location evidence="1">Nucleus</location>
    </subcellularLocation>
</comment>
<evidence type="ECO:0000313" key="5">
    <source>
        <dbReference type="Proteomes" id="UP001652623"/>
    </source>
</evidence>
<dbReference type="Proteomes" id="UP001652623">
    <property type="component" value="Chromosome 3"/>
</dbReference>
<dbReference type="InterPro" id="IPR025927">
    <property type="entry name" value="Znf_KANL2-like"/>
</dbReference>
<name>A0ABM3IRR7_ZIZJJ</name>
<dbReference type="PANTHER" id="PTHR13453">
    <property type="entry name" value="KAT8 REGULATORY NSL COMPLEX SUBUNIT 2"/>
    <property type="match status" value="1"/>
</dbReference>
<evidence type="ECO:0000259" key="4">
    <source>
        <dbReference type="Pfam" id="PF13891"/>
    </source>
</evidence>
<evidence type="ECO:0000313" key="6">
    <source>
        <dbReference type="RefSeq" id="XP_048334138.2"/>
    </source>
</evidence>